<protein>
    <recommendedName>
        <fullName evidence="6">Secreted and transmembrane 1</fullName>
    </recommendedName>
</protein>
<dbReference type="GO" id="GO:0005125">
    <property type="term" value="F:cytokine activity"/>
    <property type="evidence" value="ECO:0007669"/>
    <property type="project" value="InterPro"/>
</dbReference>
<dbReference type="GO" id="GO:0016020">
    <property type="term" value="C:membrane"/>
    <property type="evidence" value="ECO:0007669"/>
    <property type="project" value="TreeGrafter"/>
</dbReference>
<keyword evidence="3" id="KW-0732">Signal</keyword>
<evidence type="ECO:0000256" key="1">
    <source>
        <dbReference type="SAM" id="MobiDB-lite"/>
    </source>
</evidence>
<evidence type="ECO:0000256" key="2">
    <source>
        <dbReference type="SAM" id="Phobius"/>
    </source>
</evidence>
<dbReference type="Proteomes" id="UP000472268">
    <property type="component" value="Chromosome 17"/>
</dbReference>
<keyword evidence="2" id="KW-0472">Membrane</keyword>
<evidence type="ECO:0008006" key="6">
    <source>
        <dbReference type="Google" id="ProtNLM"/>
    </source>
</evidence>
<dbReference type="OrthoDB" id="9451016at2759"/>
<dbReference type="InterPro" id="IPR033231">
    <property type="entry name" value="SECTM1"/>
</dbReference>
<dbReference type="RefSeq" id="XP_029784813.1">
    <property type="nucleotide sequence ID" value="XM_029928953.1"/>
</dbReference>
<organism evidence="4 5">
    <name type="scientific">Suricata suricatta</name>
    <name type="common">Meerkat</name>
    <dbReference type="NCBI Taxonomy" id="37032"/>
    <lineage>
        <taxon>Eukaryota</taxon>
        <taxon>Metazoa</taxon>
        <taxon>Chordata</taxon>
        <taxon>Craniata</taxon>
        <taxon>Vertebrata</taxon>
        <taxon>Euteleostomi</taxon>
        <taxon>Mammalia</taxon>
        <taxon>Eutheria</taxon>
        <taxon>Laurasiatheria</taxon>
        <taxon>Carnivora</taxon>
        <taxon>Feliformia</taxon>
        <taxon>Herpestidae</taxon>
        <taxon>Suricata</taxon>
    </lineage>
</organism>
<reference evidence="4" key="3">
    <citation type="submission" date="2025-09" db="UniProtKB">
        <authorList>
            <consortium name="Ensembl"/>
        </authorList>
    </citation>
    <scope>IDENTIFICATION</scope>
</reference>
<name>A0A673VMW4_SURSU</name>
<evidence type="ECO:0000313" key="5">
    <source>
        <dbReference type="Proteomes" id="UP000472268"/>
    </source>
</evidence>
<dbReference type="GO" id="GO:0006955">
    <property type="term" value="P:immune response"/>
    <property type="evidence" value="ECO:0007669"/>
    <property type="project" value="InterPro"/>
</dbReference>
<evidence type="ECO:0000256" key="3">
    <source>
        <dbReference type="SAM" id="SignalP"/>
    </source>
</evidence>
<keyword evidence="2" id="KW-1133">Transmembrane helix</keyword>
<dbReference type="PANTHER" id="PTHR15123">
    <property type="entry name" value="SECRETED AND TRANSMEMBRANE PROTEIN 1"/>
    <property type="match status" value="1"/>
</dbReference>
<dbReference type="PANTHER" id="PTHR15123:SF5">
    <property type="entry name" value="SECRETED AND TRANSMEMBRANE PROTEIN 1"/>
    <property type="match status" value="1"/>
</dbReference>
<keyword evidence="5" id="KW-1185">Reference proteome</keyword>
<reference evidence="4 5" key="1">
    <citation type="submission" date="2019-05" db="EMBL/GenBank/DDBJ databases">
        <title>A Chromosome-scale Meerkat (S. suricatta) Genome Assembly.</title>
        <authorList>
            <person name="Dudchenko O."/>
            <person name="Lieberman Aiden E."/>
            <person name="Tung J."/>
            <person name="Barreiro L.B."/>
            <person name="Clutton-Brock T.H."/>
        </authorList>
    </citation>
    <scope>NUCLEOTIDE SEQUENCE [LARGE SCALE GENOMIC DNA]</scope>
</reference>
<dbReference type="GeneID" id="115282779"/>
<accession>A0A673VMW4</accession>
<feature type="signal peptide" evidence="3">
    <location>
        <begin position="1"/>
        <end position="16"/>
    </location>
</feature>
<feature type="transmembrane region" description="Helical" evidence="2">
    <location>
        <begin position="199"/>
        <end position="220"/>
    </location>
</feature>
<gene>
    <name evidence="4" type="primary">SECTM1</name>
</gene>
<feature type="region of interest" description="Disordered" evidence="1">
    <location>
        <begin position="51"/>
        <end position="71"/>
    </location>
</feature>
<evidence type="ECO:0000313" key="4">
    <source>
        <dbReference type="Ensembl" id="ENSSSUP00005034755.1"/>
    </source>
</evidence>
<dbReference type="CTD" id="6398"/>
<dbReference type="OMA" id="ECAGCAH"/>
<dbReference type="InterPro" id="IPR036179">
    <property type="entry name" value="Ig-like_dom_sf"/>
</dbReference>
<keyword evidence="2" id="KW-0812">Transmembrane</keyword>
<dbReference type="SUPFAM" id="SSF48726">
    <property type="entry name" value="Immunoglobulin"/>
    <property type="match status" value="1"/>
</dbReference>
<dbReference type="Ensembl" id="ENSSSUT00005039602.1">
    <property type="protein sequence ID" value="ENSSSUP00005034755.1"/>
    <property type="gene ID" value="ENSSSUG00005022330.1"/>
</dbReference>
<proteinExistence type="predicted"/>
<reference evidence="4" key="2">
    <citation type="submission" date="2025-08" db="UniProtKB">
        <authorList>
            <consortium name="Ensembl"/>
        </authorList>
    </citation>
    <scope>IDENTIFICATION</scope>
</reference>
<sequence length="234" mass="24564">MLTLTFLLLVATSLSAQNGGAGDLPCGAECAGCAHGAQKLGTLRWAPGDTEAAAHPATASQQSGWDGPSCTEDVSVSRGQCAVLSCSISNPLLNVTIHLKTPGKDFQPLFSVTPPGCFRQGGWQLQVRGGMAQLVIPEVSDTQAGWYRWHLQGLQRNVKNTTLNVSGTEAPDLNQAGNTSSACSCGLQRACSSGAAGQFQLVLVIVTVMLILLATTLLAWHQRHSPLYSKPPQV</sequence>
<feature type="chain" id="PRO_5025454639" description="Secreted and transmembrane 1" evidence="3">
    <location>
        <begin position="17"/>
        <end position="234"/>
    </location>
</feature>
<dbReference type="AlphaFoldDB" id="A0A673VMW4"/>